<feature type="compositionally biased region" description="Basic and acidic residues" evidence="1">
    <location>
        <begin position="10"/>
        <end position="46"/>
    </location>
</feature>
<feature type="compositionally biased region" description="Basic and acidic residues" evidence="1">
    <location>
        <begin position="53"/>
        <end position="83"/>
    </location>
</feature>
<proteinExistence type="predicted"/>
<dbReference type="AlphaFoldDB" id="A0AAW0M521"/>
<evidence type="ECO:0000313" key="3">
    <source>
        <dbReference type="Proteomes" id="UP000237347"/>
    </source>
</evidence>
<reference evidence="2 3" key="1">
    <citation type="journal article" date="2018" name="Sci. Data">
        <title>The draft genome sequence of cork oak.</title>
        <authorList>
            <person name="Ramos A.M."/>
            <person name="Usie A."/>
            <person name="Barbosa P."/>
            <person name="Barros P.M."/>
            <person name="Capote T."/>
            <person name="Chaves I."/>
            <person name="Simoes F."/>
            <person name="Abreu I."/>
            <person name="Carrasquinho I."/>
            <person name="Faro C."/>
            <person name="Guimaraes J.B."/>
            <person name="Mendonca D."/>
            <person name="Nobrega F."/>
            <person name="Rodrigues L."/>
            <person name="Saibo N.J.M."/>
            <person name="Varela M.C."/>
            <person name="Egas C."/>
            <person name="Matos J."/>
            <person name="Miguel C.M."/>
            <person name="Oliveira M.M."/>
            <person name="Ricardo C.P."/>
            <person name="Goncalves S."/>
        </authorList>
    </citation>
    <scope>NUCLEOTIDE SEQUENCE [LARGE SCALE GENOMIC DNA]</scope>
    <source>
        <strain evidence="3">cv. HL8</strain>
    </source>
</reference>
<dbReference type="Proteomes" id="UP000237347">
    <property type="component" value="Unassembled WGS sequence"/>
</dbReference>
<dbReference type="EMBL" id="PKMF04000017">
    <property type="protein sequence ID" value="KAK7858680.1"/>
    <property type="molecule type" value="Genomic_DNA"/>
</dbReference>
<feature type="compositionally biased region" description="Basic and acidic residues" evidence="1">
    <location>
        <begin position="91"/>
        <end position="113"/>
    </location>
</feature>
<accession>A0AAW0M521</accession>
<evidence type="ECO:0000313" key="2">
    <source>
        <dbReference type="EMBL" id="KAK7858680.1"/>
    </source>
</evidence>
<feature type="region of interest" description="Disordered" evidence="1">
    <location>
        <begin position="1"/>
        <end position="113"/>
    </location>
</feature>
<comment type="caution">
    <text evidence="2">The sequence shown here is derived from an EMBL/GenBank/DDBJ whole genome shotgun (WGS) entry which is preliminary data.</text>
</comment>
<evidence type="ECO:0000256" key="1">
    <source>
        <dbReference type="SAM" id="MobiDB-lite"/>
    </source>
</evidence>
<keyword evidence="3" id="KW-1185">Reference proteome</keyword>
<organism evidence="2 3">
    <name type="scientific">Quercus suber</name>
    <name type="common">Cork oak</name>
    <dbReference type="NCBI Taxonomy" id="58331"/>
    <lineage>
        <taxon>Eukaryota</taxon>
        <taxon>Viridiplantae</taxon>
        <taxon>Streptophyta</taxon>
        <taxon>Embryophyta</taxon>
        <taxon>Tracheophyta</taxon>
        <taxon>Spermatophyta</taxon>
        <taxon>Magnoliopsida</taxon>
        <taxon>eudicotyledons</taxon>
        <taxon>Gunneridae</taxon>
        <taxon>Pentapetalae</taxon>
        <taxon>rosids</taxon>
        <taxon>fabids</taxon>
        <taxon>Fagales</taxon>
        <taxon>Fagaceae</taxon>
        <taxon>Quercus</taxon>
    </lineage>
</organism>
<gene>
    <name evidence="2" type="ORF">CFP56_010424</name>
</gene>
<sequence length="204" mass="23927">MARKYSSESSGRDESESSDYERRNRGKRDRESDRRSGKRNERRDEHVDDDGDDKDRERVNERDVRDRDGRSGQRSERVDRKESSEEEDGELVERDVERREGERSRRYDEDDRRERREVVDLMKMIGEKGRGPVGMRVSIDGGRVRMVVEEGIDVSSMVQRRMVMRGKGVENQSDEMIGLMIISIGGIEGRMVIEMISIGEIRRR</sequence>
<name>A0AAW0M521_QUESU</name>
<protein>
    <submittedName>
        <fullName evidence="2">Uncharacterized protein</fullName>
    </submittedName>
</protein>